<reference evidence="1" key="1">
    <citation type="submission" date="2021-09" db="EMBL/GenBank/DDBJ databases">
        <authorList>
            <consortium name="AG Swart"/>
            <person name="Singh M."/>
            <person name="Singh A."/>
            <person name="Seah K."/>
            <person name="Emmerich C."/>
        </authorList>
    </citation>
    <scope>NUCLEOTIDE SEQUENCE</scope>
    <source>
        <strain evidence="1">ATCC30299</strain>
    </source>
</reference>
<organism evidence="1 2">
    <name type="scientific">Blepharisma stoltei</name>
    <dbReference type="NCBI Taxonomy" id="1481888"/>
    <lineage>
        <taxon>Eukaryota</taxon>
        <taxon>Sar</taxon>
        <taxon>Alveolata</taxon>
        <taxon>Ciliophora</taxon>
        <taxon>Postciliodesmatophora</taxon>
        <taxon>Heterotrichea</taxon>
        <taxon>Heterotrichida</taxon>
        <taxon>Blepharismidae</taxon>
        <taxon>Blepharisma</taxon>
    </lineage>
</organism>
<comment type="caution">
    <text evidence="1">The sequence shown here is derived from an EMBL/GenBank/DDBJ whole genome shotgun (WGS) entry which is preliminary data.</text>
</comment>
<evidence type="ECO:0000313" key="1">
    <source>
        <dbReference type="EMBL" id="CAG9326648.1"/>
    </source>
</evidence>
<name>A0AAU9JLR7_9CILI</name>
<evidence type="ECO:0000313" key="2">
    <source>
        <dbReference type="Proteomes" id="UP001162131"/>
    </source>
</evidence>
<dbReference type="Proteomes" id="UP001162131">
    <property type="component" value="Unassembled WGS sequence"/>
</dbReference>
<dbReference type="AlphaFoldDB" id="A0AAU9JLR7"/>
<gene>
    <name evidence="1" type="ORF">BSTOLATCC_MIC41922</name>
</gene>
<dbReference type="EMBL" id="CAJZBQ010000041">
    <property type="protein sequence ID" value="CAG9326648.1"/>
    <property type="molecule type" value="Genomic_DNA"/>
</dbReference>
<proteinExistence type="predicted"/>
<protein>
    <submittedName>
        <fullName evidence="1">Uncharacterized protein</fullName>
    </submittedName>
</protein>
<sequence>MNQYTFNNSIAKRDWELRKTQHQSTIRKIMNTSIKKISVVNDYPYISPPLKKYREIIDDKSFSNSVSTESFEILNRMDADVIKDGLLSQNSIKKLSPVIKKVSLRSGVINKERKRISSENLRLSHRLYDIKSGYAVENLAKRYQTVKKYRKNISNPHVLLGKKTLKMRTISSNKGRIHGENEKVRHERSISELIDIMRKKGLS</sequence>
<keyword evidence="2" id="KW-1185">Reference proteome</keyword>
<accession>A0AAU9JLR7</accession>